<reference evidence="1 2" key="2">
    <citation type="journal article" date="2022" name="Mol. Ecol. Resour.">
        <title>The genomes of chicory, endive, great burdock and yacon provide insights into Asteraceae paleo-polyploidization history and plant inulin production.</title>
        <authorList>
            <person name="Fan W."/>
            <person name="Wang S."/>
            <person name="Wang H."/>
            <person name="Wang A."/>
            <person name="Jiang F."/>
            <person name="Liu H."/>
            <person name="Zhao H."/>
            <person name="Xu D."/>
            <person name="Zhang Y."/>
        </authorList>
    </citation>
    <scope>NUCLEOTIDE SEQUENCE [LARGE SCALE GENOMIC DNA]</scope>
    <source>
        <strain evidence="2">cv. Niubang</strain>
    </source>
</reference>
<dbReference type="Proteomes" id="UP001055879">
    <property type="component" value="Linkage Group LG11"/>
</dbReference>
<dbReference type="EMBL" id="CM042057">
    <property type="protein sequence ID" value="KAI3691978.1"/>
    <property type="molecule type" value="Genomic_DNA"/>
</dbReference>
<reference evidence="2" key="1">
    <citation type="journal article" date="2022" name="Mol. Ecol. Resour.">
        <title>The genomes of chicory, endive, great burdock and yacon provide insights into Asteraceae palaeo-polyploidization history and plant inulin production.</title>
        <authorList>
            <person name="Fan W."/>
            <person name="Wang S."/>
            <person name="Wang H."/>
            <person name="Wang A."/>
            <person name="Jiang F."/>
            <person name="Liu H."/>
            <person name="Zhao H."/>
            <person name="Xu D."/>
            <person name="Zhang Y."/>
        </authorList>
    </citation>
    <scope>NUCLEOTIDE SEQUENCE [LARGE SCALE GENOMIC DNA]</scope>
    <source>
        <strain evidence="2">cv. Niubang</strain>
    </source>
</reference>
<comment type="caution">
    <text evidence="1">The sequence shown here is derived from an EMBL/GenBank/DDBJ whole genome shotgun (WGS) entry which is preliminary data.</text>
</comment>
<gene>
    <name evidence="1" type="ORF">L6452_31782</name>
</gene>
<proteinExistence type="predicted"/>
<protein>
    <submittedName>
        <fullName evidence="1">Uncharacterized protein</fullName>
    </submittedName>
</protein>
<sequence>MKKLSFSLSSSNNSSKPSKSTSHSSQNQHNQSAKKEFLTEFDPSKTLANSTSKSPIVIPPIPNQWRPQTKNTDPNSKSDDLNLEFEVEPNPNIINGLNLRENKGSGSESSSLIDRLMLQNLKRDLERLPEDRGLEEFDDVSVEEFAPALLKGYGWYEGRGIGKNAKEDVKVVQYRKWNAKEGLGFIERGYCSFDVDMLNFIQHADKVFFKEQTMITGYGGNLQEMNQING</sequence>
<keyword evidence="2" id="KW-1185">Reference proteome</keyword>
<accession>A0ACB8Z2Z9</accession>
<organism evidence="1 2">
    <name type="scientific">Arctium lappa</name>
    <name type="common">Greater burdock</name>
    <name type="synonym">Lappa major</name>
    <dbReference type="NCBI Taxonomy" id="4217"/>
    <lineage>
        <taxon>Eukaryota</taxon>
        <taxon>Viridiplantae</taxon>
        <taxon>Streptophyta</taxon>
        <taxon>Embryophyta</taxon>
        <taxon>Tracheophyta</taxon>
        <taxon>Spermatophyta</taxon>
        <taxon>Magnoliopsida</taxon>
        <taxon>eudicotyledons</taxon>
        <taxon>Gunneridae</taxon>
        <taxon>Pentapetalae</taxon>
        <taxon>asterids</taxon>
        <taxon>campanulids</taxon>
        <taxon>Asterales</taxon>
        <taxon>Asteraceae</taxon>
        <taxon>Carduoideae</taxon>
        <taxon>Cardueae</taxon>
        <taxon>Arctiinae</taxon>
        <taxon>Arctium</taxon>
    </lineage>
</organism>
<evidence type="ECO:0000313" key="1">
    <source>
        <dbReference type="EMBL" id="KAI3691978.1"/>
    </source>
</evidence>
<evidence type="ECO:0000313" key="2">
    <source>
        <dbReference type="Proteomes" id="UP001055879"/>
    </source>
</evidence>
<name>A0ACB8Z2Z9_ARCLA</name>